<feature type="compositionally biased region" description="Basic and acidic residues" evidence="1">
    <location>
        <begin position="26"/>
        <end position="45"/>
    </location>
</feature>
<name>A0A9N8VTY7_9GLOM</name>
<evidence type="ECO:0000313" key="3">
    <source>
        <dbReference type="Proteomes" id="UP000789759"/>
    </source>
</evidence>
<comment type="caution">
    <text evidence="2">The sequence shown here is derived from an EMBL/GenBank/DDBJ whole genome shotgun (WGS) entry which is preliminary data.</text>
</comment>
<dbReference type="EMBL" id="CAJVQA010000285">
    <property type="protein sequence ID" value="CAG8466275.1"/>
    <property type="molecule type" value="Genomic_DNA"/>
</dbReference>
<accession>A0A9N8VTY7</accession>
<protein>
    <submittedName>
        <fullName evidence="2">15104_t:CDS:1</fullName>
    </submittedName>
</protein>
<gene>
    <name evidence="2" type="ORF">CPELLU_LOCUS857</name>
</gene>
<sequence length="153" mass="17193">MTTLNIGIVVEKNDPKELEWYLEKAKEDKSDGGLIQDDPKEHVDPNEETLNIGIKVKKDNSNSSEWYSKKTEEEDPAGLNNEQIRMDYQKHTDIKPMAEGTNKNKNVETDINIVPDSLDGKGISVKNAGVNNVEIYSFQHDEVNANFLVESSG</sequence>
<keyword evidence="3" id="KW-1185">Reference proteome</keyword>
<evidence type="ECO:0000313" key="2">
    <source>
        <dbReference type="EMBL" id="CAG8466275.1"/>
    </source>
</evidence>
<proteinExistence type="predicted"/>
<evidence type="ECO:0000256" key="1">
    <source>
        <dbReference type="SAM" id="MobiDB-lite"/>
    </source>
</evidence>
<dbReference type="Proteomes" id="UP000789759">
    <property type="component" value="Unassembled WGS sequence"/>
</dbReference>
<dbReference type="AlphaFoldDB" id="A0A9N8VTY7"/>
<reference evidence="2" key="1">
    <citation type="submission" date="2021-06" db="EMBL/GenBank/DDBJ databases">
        <authorList>
            <person name="Kallberg Y."/>
            <person name="Tangrot J."/>
            <person name="Rosling A."/>
        </authorList>
    </citation>
    <scope>NUCLEOTIDE SEQUENCE</scope>
    <source>
        <strain evidence="2">FL966</strain>
    </source>
</reference>
<feature type="region of interest" description="Disordered" evidence="1">
    <location>
        <begin position="26"/>
        <end position="82"/>
    </location>
</feature>
<dbReference type="OrthoDB" id="2409255at2759"/>
<organism evidence="2 3">
    <name type="scientific">Cetraspora pellucida</name>
    <dbReference type="NCBI Taxonomy" id="1433469"/>
    <lineage>
        <taxon>Eukaryota</taxon>
        <taxon>Fungi</taxon>
        <taxon>Fungi incertae sedis</taxon>
        <taxon>Mucoromycota</taxon>
        <taxon>Glomeromycotina</taxon>
        <taxon>Glomeromycetes</taxon>
        <taxon>Diversisporales</taxon>
        <taxon>Gigasporaceae</taxon>
        <taxon>Cetraspora</taxon>
    </lineage>
</organism>